<sequence>MVPIQSLKRQFPSHNHRGPGSFGVADYSKAIPDFEIKNLVTFCKLHLAIWQLRAHDLQAMFDIDTEIGRIGFLAWCASSGRSEYKALDELSPFRDELNSPALIPATKWSAGISRVIQLAVFATPQLNINHLLLTEQEQLAALTWYFCCNGHRSFPAPGGVPSWQRLFLIDQVDLVATKFAQLVYGARPDVRAAFNLRSVSGVESFRHWMASHGLSEAGLLEDGDSNEQRIISVGEKVQPSVKPFGVNLIGYAFGELGIGEDVRMAAKSLHAAGVPFTVINYDPGHLISQNDHSIQEWVGIDFIYSINLFCLTALEHFRFYAEHGSATVTGYYCIGYWPWELQDWPLNWKHCFSLVDEIWGASEHIINSVRRAGFKNSLLMPMAVSLQDPPSSKRGLRKLLNIKDTTKAFIFSFDGNSSFKRKNPMAILAAFKVAFPNHTDDVALVIKCMRADRETAIWTHIEEFARADNRIIIINKVMTKSEIMALYKACDCFVSLHRAEGFGRGIAEALLLDLDVITTNYSGNVDFCRPLDALLVDFELVRTSPDCYVESAENFWAEPSVVHAASLLREAASAERAEYRQKQYHQRIQKLDEIFAHEGIGLRYSNRLAQILSLTNTLSTTPNVNY</sequence>
<evidence type="ECO:0000259" key="1">
    <source>
        <dbReference type="Pfam" id="PF00534"/>
    </source>
</evidence>
<dbReference type="Pfam" id="PF00534">
    <property type="entry name" value="Glycos_transf_1"/>
    <property type="match status" value="1"/>
</dbReference>
<feature type="domain" description="Glycosyl transferase family 1" evidence="1">
    <location>
        <begin position="419"/>
        <end position="532"/>
    </location>
</feature>
<evidence type="ECO:0000313" key="3">
    <source>
        <dbReference type="Proteomes" id="UP001258207"/>
    </source>
</evidence>
<protein>
    <submittedName>
        <fullName evidence="2">Glycosyltransferase</fullName>
    </submittedName>
</protein>
<dbReference type="Gene3D" id="3.40.50.2000">
    <property type="entry name" value="Glycogen Phosphorylase B"/>
    <property type="match status" value="1"/>
</dbReference>
<name>A0AAJ6M437_9PSED</name>
<accession>A0AAJ6M437</accession>
<dbReference type="CDD" id="cd01635">
    <property type="entry name" value="Glycosyltransferase_GTB-type"/>
    <property type="match status" value="1"/>
</dbReference>
<dbReference type="SUPFAM" id="SSF53756">
    <property type="entry name" value="UDP-Glycosyltransferase/glycogen phosphorylase"/>
    <property type="match status" value="1"/>
</dbReference>
<dbReference type="Proteomes" id="UP001258207">
    <property type="component" value="Chromosome"/>
</dbReference>
<gene>
    <name evidence="2" type="ORF">RI108_10355</name>
</gene>
<proteinExistence type="predicted"/>
<organism evidence="2 3">
    <name type="scientific">Pseudomonas coleopterorum</name>
    <dbReference type="NCBI Taxonomy" id="1605838"/>
    <lineage>
        <taxon>Bacteria</taxon>
        <taxon>Pseudomonadati</taxon>
        <taxon>Pseudomonadota</taxon>
        <taxon>Gammaproteobacteria</taxon>
        <taxon>Pseudomonadales</taxon>
        <taxon>Pseudomonadaceae</taxon>
        <taxon>Pseudomonas</taxon>
    </lineage>
</organism>
<reference evidence="2" key="1">
    <citation type="submission" date="2023-09" db="EMBL/GenBank/DDBJ databases">
        <title>First report of Pseudomonas coleopterorum DJ13 causing leaf spot on Rhododendron pulchrum Sweet in China.</title>
        <authorList>
            <person name="Zhang Y."/>
        </authorList>
    </citation>
    <scope>NUCLEOTIDE SEQUENCE</scope>
    <source>
        <strain evidence="2">DJ13</strain>
    </source>
</reference>
<dbReference type="GO" id="GO:0016757">
    <property type="term" value="F:glycosyltransferase activity"/>
    <property type="evidence" value="ECO:0007669"/>
    <property type="project" value="InterPro"/>
</dbReference>
<dbReference type="PANTHER" id="PTHR46656:SF3">
    <property type="entry name" value="PUTATIVE-RELATED"/>
    <property type="match status" value="1"/>
</dbReference>
<dbReference type="InterPro" id="IPR001296">
    <property type="entry name" value="Glyco_trans_1"/>
</dbReference>
<dbReference type="RefSeq" id="WP_310793014.1">
    <property type="nucleotide sequence ID" value="NZ_CP134081.1"/>
</dbReference>
<dbReference type="EMBL" id="CP134081">
    <property type="protein sequence ID" value="WNC11780.1"/>
    <property type="molecule type" value="Genomic_DNA"/>
</dbReference>
<evidence type="ECO:0000313" key="2">
    <source>
        <dbReference type="EMBL" id="WNC11780.1"/>
    </source>
</evidence>
<dbReference type="PANTHER" id="PTHR46656">
    <property type="entry name" value="PUTATIVE-RELATED"/>
    <property type="match status" value="1"/>
</dbReference>
<dbReference type="AlphaFoldDB" id="A0AAJ6M437"/>